<comment type="caution">
    <text evidence="2">The sequence shown here is derived from an EMBL/GenBank/DDBJ whole genome shotgun (WGS) entry which is preliminary data.</text>
</comment>
<name>A0ABU3TL64_9BACT</name>
<organism evidence="2 3">
    <name type="scientific">Hymenobacter endophyticus</name>
    <dbReference type="NCBI Taxonomy" id="3076335"/>
    <lineage>
        <taxon>Bacteria</taxon>
        <taxon>Pseudomonadati</taxon>
        <taxon>Bacteroidota</taxon>
        <taxon>Cytophagia</taxon>
        <taxon>Cytophagales</taxon>
        <taxon>Hymenobacteraceae</taxon>
        <taxon>Hymenobacter</taxon>
    </lineage>
</organism>
<sequence length="94" mass="10751">MRHYLVLLLGSFALLLATACSRPAPPALQPAPAEYCYQQRRCAPVEDAASAPTLQQVRISHVATPTSGGEVPRPRFYTRWRRVHGRWYHFTYRL</sequence>
<dbReference type="EMBL" id="JAWDJT010000012">
    <property type="protein sequence ID" value="MDU0372122.1"/>
    <property type="molecule type" value="Genomic_DNA"/>
</dbReference>
<feature type="chain" id="PRO_5046000536" description="Lipoprotein" evidence="1">
    <location>
        <begin position="20"/>
        <end position="94"/>
    </location>
</feature>
<evidence type="ECO:0000256" key="1">
    <source>
        <dbReference type="SAM" id="SignalP"/>
    </source>
</evidence>
<keyword evidence="3" id="KW-1185">Reference proteome</keyword>
<dbReference type="PROSITE" id="PS51257">
    <property type="entry name" value="PROKAR_LIPOPROTEIN"/>
    <property type="match status" value="1"/>
</dbReference>
<dbReference type="RefSeq" id="WP_315999572.1">
    <property type="nucleotide sequence ID" value="NZ_JAWDJT010000012.1"/>
</dbReference>
<evidence type="ECO:0008006" key="4">
    <source>
        <dbReference type="Google" id="ProtNLM"/>
    </source>
</evidence>
<protein>
    <recommendedName>
        <fullName evidence="4">Lipoprotein</fullName>
    </recommendedName>
</protein>
<accession>A0ABU3TL64</accession>
<evidence type="ECO:0000313" key="3">
    <source>
        <dbReference type="Proteomes" id="UP001250698"/>
    </source>
</evidence>
<keyword evidence="1" id="KW-0732">Signal</keyword>
<evidence type="ECO:0000313" key="2">
    <source>
        <dbReference type="EMBL" id="MDU0372122.1"/>
    </source>
</evidence>
<dbReference type="Proteomes" id="UP001250698">
    <property type="component" value="Unassembled WGS sequence"/>
</dbReference>
<reference evidence="2 3" key="1">
    <citation type="submission" date="2023-10" db="EMBL/GenBank/DDBJ databases">
        <title>Hymenobacter endophyticus sp. nov., an isolate from the leaf tissues of wheat.</title>
        <authorList>
            <person name="Dai Y."/>
        </authorList>
    </citation>
    <scope>NUCLEOTIDE SEQUENCE [LARGE SCALE GENOMIC DNA]</scope>
    <source>
        <strain evidence="2 3">ZK17L-C2</strain>
    </source>
</reference>
<proteinExistence type="predicted"/>
<gene>
    <name evidence="2" type="ORF">ROI90_17075</name>
</gene>
<feature type="signal peptide" evidence="1">
    <location>
        <begin position="1"/>
        <end position="19"/>
    </location>
</feature>